<reference evidence="2 3" key="1">
    <citation type="journal article" date="2018" name="Nat. Ecol. Evol.">
        <title>Pezizomycetes genomes reveal the molecular basis of ectomycorrhizal truffle lifestyle.</title>
        <authorList>
            <person name="Murat C."/>
            <person name="Payen T."/>
            <person name="Noel B."/>
            <person name="Kuo A."/>
            <person name="Morin E."/>
            <person name="Chen J."/>
            <person name="Kohler A."/>
            <person name="Krizsan K."/>
            <person name="Balestrini R."/>
            <person name="Da Silva C."/>
            <person name="Montanini B."/>
            <person name="Hainaut M."/>
            <person name="Levati E."/>
            <person name="Barry K.W."/>
            <person name="Belfiori B."/>
            <person name="Cichocki N."/>
            <person name="Clum A."/>
            <person name="Dockter R.B."/>
            <person name="Fauchery L."/>
            <person name="Guy J."/>
            <person name="Iotti M."/>
            <person name="Le Tacon F."/>
            <person name="Lindquist E.A."/>
            <person name="Lipzen A."/>
            <person name="Malagnac F."/>
            <person name="Mello A."/>
            <person name="Molinier V."/>
            <person name="Miyauchi S."/>
            <person name="Poulain J."/>
            <person name="Riccioni C."/>
            <person name="Rubini A."/>
            <person name="Sitrit Y."/>
            <person name="Splivallo R."/>
            <person name="Traeger S."/>
            <person name="Wang M."/>
            <person name="Zifcakova L."/>
            <person name="Wipf D."/>
            <person name="Zambonelli A."/>
            <person name="Paolocci F."/>
            <person name="Nowrousian M."/>
            <person name="Ottonello S."/>
            <person name="Baldrian P."/>
            <person name="Spatafora J.W."/>
            <person name="Henrissat B."/>
            <person name="Nagy L.G."/>
            <person name="Aury J.M."/>
            <person name="Wincker P."/>
            <person name="Grigoriev I.V."/>
            <person name="Bonfante P."/>
            <person name="Martin F.M."/>
        </authorList>
    </citation>
    <scope>NUCLEOTIDE SEQUENCE [LARGE SCALE GENOMIC DNA]</scope>
    <source>
        <strain evidence="2 3">ATCC MYA-4762</strain>
    </source>
</reference>
<evidence type="ECO:0000313" key="2">
    <source>
        <dbReference type="EMBL" id="RPB20993.1"/>
    </source>
</evidence>
<dbReference type="EMBL" id="ML121565">
    <property type="protein sequence ID" value="RPB20993.1"/>
    <property type="molecule type" value="Genomic_DNA"/>
</dbReference>
<dbReference type="Gene3D" id="3.30.420.10">
    <property type="entry name" value="Ribonuclease H-like superfamily/Ribonuclease H"/>
    <property type="match status" value="1"/>
</dbReference>
<gene>
    <name evidence="2" type="ORF">L211DRAFT_791309</name>
</gene>
<dbReference type="GO" id="GO:0003676">
    <property type="term" value="F:nucleic acid binding"/>
    <property type="evidence" value="ECO:0007669"/>
    <property type="project" value="InterPro"/>
</dbReference>
<evidence type="ECO:0000313" key="3">
    <source>
        <dbReference type="Proteomes" id="UP000267821"/>
    </source>
</evidence>
<proteinExistence type="predicted"/>
<keyword evidence="3" id="KW-1185">Reference proteome</keyword>
<organism evidence="2 3">
    <name type="scientific">Terfezia boudieri ATCC MYA-4762</name>
    <dbReference type="NCBI Taxonomy" id="1051890"/>
    <lineage>
        <taxon>Eukaryota</taxon>
        <taxon>Fungi</taxon>
        <taxon>Dikarya</taxon>
        <taxon>Ascomycota</taxon>
        <taxon>Pezizomycotina</taxon>
        <taxon>Pezizomycetes</taxon>
        <taxon>Pezizales</taxon>
        <taxon>Pezizaceae</taxon>
        <taxon>Terfezia</taxon>
    </lineage>
</organism>
<feature type="non-terminal residue" evidence="2">
    <location>
        <position position="1"/>
    </location>
</feature>
<accession>A0A3N4LDN9</accession>
<dbReference type="Proteomes" id="UP000267821">
    <property type="component" value="Unassembled WGS sequence"/>
</dbReference>
<dbReference type="InParanoid" id="A0A3N4LDN9"/>
<evidence type="ECO:0000256" key="1">
    <source>
        <dbReference type="SAM" id="MobiDB-lite"/>
    </source>
</evidence>
<evidence type="ECO:0008006" key="4">
    <source>
        <dbReference type="Google" id="ProtNLM"/>
    </source>
</evidence>
<dbReference type="InterPro" id="IPR036397">
    <property type="entry name" value="RNaseH_sf"/>
</dbReference>
<dbReference type="AlphaFoldDB" id="A0A3N4LDN9"/>
<name>A0A3N4LDN9_9PEZI</name>
<feature type="compositionally biased region" description="Polar residues" evidence="1">
    <location>
        <begin position="45"/>
        <end position="63"/>
    </location>
</feature>
<feature type="region of interest" description="Disordered" evidence="1">
    <location>
        <begin position="36"/>
        <end position="89"/>
    </location>
</feature>
<sequence length="89" mass="10215">LIWPGNSPDLNIIEICWAYLKHITMKKVNFPISNNLIPRRPQYPNPLNTSIPQTPQSPKYPNLPNTPIPRIPQSPRHLNPPNTPIPRIL</sequence>
<protein>
    <recommendedName>
        <fullName evidence="4">Tc1-like transposase DDE domain-containing protein</fullName>
    </recommendedName>
</protein>